<protein>
    <submittedName>
        <fullName evidence="3">DDE Tnp4 domain-containing protein</fullName>
    </submittedName>
</protein>
<evidence type="ECO:0000313" key="3">
    <source>
        <dbReference type="WBParaSite" id="jg25299"/>
    </source>
</evidence>
<dbReference type="WBParaSite" id="jg25299">
    <property type="protein sequence ID" value="jg25299"/>
    <property type="gene ID" value="jg25299"/>
</dbReference>
<keyword evidence="1" id="KW-0812">Transmembrane</keyword>
<keyword evidence="1" id="KW-1133">Transmembrane helix</keyword>
<accession>A0A915E1T4</accession>
<proteinExistence type="predicted"/>
<name>A0A915E1T4_9BILA</name>
<evidence type="ECO:0000313" key="2">
    <source>
        <dbReference type="Proteomes" id="UP000887574"/>
    </source>
</evidence>
<keyword evidence="1" id="KW-0472">Membrane</keyword>
<keyword evidence="2" id="KW-1185">Reference proteome</keyword>
<organism evidence="2 3">
    <name type="scientific">Ditylenchus dipsaci</name>
    <dbReference type="NCBI Taxonomy" id="166011"/>
    <lineage>
        <taxon>Eukaryota</taxon>
        <taxon>Metazoa</taxon>
        <taxon>Ecdysozoa</taxon>
        <taxon>Nematoda</taxon>
        <taxon>Chromadorea</taxon>
        <taxon>Rhabditida</taxon>
        <taxon>Tylenchina</taxon>
        <taxon>Tylenchomorpha</taxon>
        <taxon>Sphaerularioidea</taxon>
        <taxon>Anguinidae</taxon>
        <taxon>Anguininae</taxon>
        <taxon>Ditylenchus</taxon>
    </lineage>
</organism>
<evidence type="ECO:0000256" key="1">
    <source>
        <dbReference type="SAM" id="Phobius"/>
    </source>
</evidence>
<reference evidence="3" key="1">
    <citation type="submission" date="2022-11" db="UniProtKB">
        <authorList>
            <consortium name="WormBaseParasite"/>
        </authorList>
    </citation>
    <scope>IDENTIFICATION</scope>
</reference>
<dbReference type="AlphaFoldDB" id="A0A915E1T4"/>
<dbReference type="Proteomes" id="UP000887574">
    <property type="component" value="Unplaced"/>
</dbReference>
<feature type="transmembrane region" description="Helical" evidence="1">
    <location>
        <begin position="38"/>
        <end position="59"/>
    </location>
</feature>
<sequence length="140" mass="15905">MWTRWNMPNTLGCIDGKHIEIKKPANSGSLHYNYKGPFSLPVLILASPFFFLGMVPSVAHNMMKPFSGMDCRLNAIFNYRLSRCRRLIENVFGMLALKWRILLSAIEARPETADWIVKAAFAYTTLSWKSTPIMTKAFGG</sequence>